<gene>
    <name evidence="4" type="ORF">F6X42_38650</name>
</gene>
<dbReference type="Pfam" id="PF00724">
    <property type="entry name" value="Oxidored_FMN"/>
    <property type="match status" value="1"/>
</dbReference>
<dbReference type="Proteomes" id="UP000736373">
    <property type="component" value="Unassembled WGS sequence"/>
</dbReference>
<dbReference type="RefSeq" id="WP_187639028.1">
    <property type="nucleotide sequence ID" value="NZ_VZQQ01000083.1"/>
</dbReference>
<dbReference type="Gene3D" id="3.20.20.70">
    <property type="entry name" value="Aldolase class I"/>
    <property type="match status" value="1"/>
</dbReference>
<keyword evidence="2" id="KW-0560">Oxidoreductase</keyword>
<organism evidence="4 5">
    <name type="scientific">Paraburkholderia podalyriae</name>
    <dbReference type="NCBI Taxonomy" id="1938811"/>
    <lineage>
        <taxon>Bacteria</taxon>
        <taxon>Pseudomonadati</taxon>
        <taxon>Pseudomonadota</taxon>
        <taxon>Betaproteobacteria</taxon>
        <taxon>Burkholderiales</taxon>
        <taxon>Burkholderiaceae</taxon>
        <taxon>Paraburkholderia</taxon>
    </lineage>
</organism>
<dbReference type="InterPro" id="IPR001155">
    <property type="entry name" value="OxRdtase_FMN_N"/>
</dbReference>
<dbReference type="PANTHER" id="PTHR43656">
    <property type="entry name" value="BINDING OXIDOREDUCTASE, PUTATIVE (AFU_ORTHOLOGUE AFUA_2G08260)-RELATED"/>
    <property type="match status" value="1"/>
</dbReference>
<dbReference type="SUPFAM" id="SSF51395">
    <property type="entry name" value="FMN-linked oxidoreductases"/>
    <property type="match status" value="1"/>
</dbReference>
<dbReference type="EMBL" id="VZQQ01000083">
    <property type="protein sequence ID" value="MBC8752154.1"/>
    <property type="molecule type" value="Genomic_DNA"/>
</dbReference>
<reference evidence="4 5" key="1">
    <citation type="submission" date="2019-09" db="EMBL/GenBank/DDBJ databases">
        <title>Paraburkholderia podalyriae sp. nov., A South African Podalyria-associated rhizobium.</title>
        <authorList>
            <person name="Mavima L."/>
            <person name="Beukes C.W."/>
            <person name="Palmer M."/>
            <person name="De Meyer S.E."/>
            <person name="James E.K."/>
            <person name="Maluk M."/>
            <person name="Avontuur J.R."/>
            <person name="Chan W.Y."/>
            <person name="Venter S.N."/>
            <person name="Steenkamp E.T."/>
        </authorList>
    </citation>
    <scope>NUCLEOTIDE SEQUENCE [LARGE SCALE GENOMIC DNA]</scope>
    <source>
        <strain evidence="4 5">WC7.3b</strain>
    </source>
</reference>
<proteinExistence type="predicted"/>
<feature type="domain" description="NADH:flavin oxidoreductase/NADH oxidase N-terminal" evidence="3">
    <location>
        <begin position="12"/>
        <end position="229"/>
    </location>
</feature>
<comment type="caution">
    <text evidence="4">The sequence shown here is derived from an EMBL/GenBank/DDBJ whole genome shotgun (WGS) entry which is preliminary data.</text>
</comment>
<dbReference type="PANTHER" id="PTHR43656:SF2">
    <property type="entry name" value="BINDING OXIDOREDUCTASE, PUTATIVE (AFU_ORTHOLOGUE AFUA_2G08260)-RELATED"/>
    <property type="match status" value="1"/>
</dbReference>
<sequence>MRKSSPLDIDSLIQPLRLPNGSVLRTRLAKASVKETLGTYDNRPTSKLVGLHLRWSAAGVEFVITGSGTTDRRAVGAPSNVVIENEADLPVWRQWVRGVTNLAVVIRVQLDHPGKQSPKGLNPGSLFPSSIPFDGDMTAYFCIPPEAYIAEIDDIIQRFESNAAIRKKAGFSGVQIRSAHGFFDSRVLSPPHNRDDHEPEMQRLFVLATYAEIRRQVDPDFPVGIKFDPVHFQRGGPSRHHSPTACAVLCPLLALSGPKLRARIIAPALATSRLFAETTSSATRERQPHAPPAP</sequence>
<accession>A0ABR7Q0W0</accession>
<evidence type="ECO:0000256" key="1">
    <source>
        <dbReference type="ARBA" id="ARBA00022630"/>
    </source>
</evidence>
<evidence type="ECO:0000256" key="2">
    <source>
        <dbReference type="ARBA" id="ARBA00023002"/>
    </source>
</evidence>
<evidence type="ECO:0000313" key="4">
    <source>
        <dbReference type="EMBL" id="MBC8752154.1"/>
    </source>
</evidence>
<dbReference type="InterPro" id="IPR013785">
    <property type="entry name" value="Aldolase_TIM"/>
</dbReference>
<evidence type="ECO:0000313" key="5">
    <source>
        <dbReference type="Proteomes" id="UP000736373"/>
    </source>
</evidence>
<protein>
    <recommendedName>
        <fullName evidence="3">NADH:flavin oxidoreductase/NADH oxidase N-terminal domain-containing protein</fullName>
    </recommendedName>
</protein>
<keyword evidence="5" id="KW-1185">Reference proteome</keyword>
<keyword evidence="1" id="KW-0285">Flavoprotein</keyword>
<evidence type="ECO:0000259" key="3">
    <source>
        <dbReference type="Pfam" id="PF00724"/>
    </source>
</evidence>
<name>A0ABR7Q0W0_9BURK</name>
<dbReference type="InterPro" id="IPR051799">
    <property type="entry name" value="NADH_flavin_oxidoreductase"/>
</dbReference>